<dbReference type="OrthoDB" id="408600at2759"/>
<dbReference type="Proteomes" id="UP000041254">
    <property type="component" value="Unassembled WGS sequence"/>
</dbReference>
<proteinExistence type="predicted"/>
<accession>A0A0G4EFT3</accession>
<feature type="region of interest" description="Disordered" evidence="1">
    <location>
        <begin position="1"/>
        <end position="22"/>
    </location>
</feature>
<evidence type="ECO:0000256" key="1">
    <source>
        <dbReference type="SAM" id="MobiDB-lite"/>
    </source>
</evidence>
<dbReference type="InParanoid" id="A0A0G4EFT3"/>
<evidence type="ECO:0000313" key="3">
    <source>
        <dbReference type="Proteomes" id="UP000041254"/>
    </source>
</evidence>
<dbReference type="VEuPathDB" id="CryptoDB:Vbra_7221"/>
<protein>
    <submittedName>
        <fullName evidence="2">Uncharacterized protein</fullName>
    </submittedName>
</protein>
<evidence type="ECO:0000313" key="2">
    <source>
        <dbReference type="EMBL" id="CEL94245.1"/>
    </source>
</evidence>
<gene>
    <name evidence="2" type="ORF">Vbra_7221</name>
</gene>
<name>A0A0G4EFT3_VITBC</name>
<feature type="region of interest" description="Disordered" evidence="1">
    <location>
        <begin position="270"/>
        <end position="314"/>
    </location>
</feature>
<dbReference type="PhylomeDB" id="A0A0G4EFT3"/>
<dbReference type="AlphaFoldDB" id="A0A0G4EFT3"/>
<feature type="compositionally biased region" description="Acidic residues" evidence="1">
    <location>
        <begin position="271"/>
        <end position="283"/>
    </location>
</feature>
<keyword evidence="3" id="KW-1185">Reference proteome</keyword>
<organism evidence="2 3">
    <name type="scientific">Vitrella brassicaformis (strain CCMP3155)</name>
    <dbReference type="NCBI Taxonomy" id="1169540"/>
    <lineage>
        <taxon>Eukaryota</taxon>
        <taxon>Sar</taxon>
        <taxon>Alveolata</taxon>
        <taxon>Colpodellida</taxon>
        <taxon>Vitrellaceae</taxon>
        <taxon>Vitrella</taxon>
    </lineage>
</organism>
<dbReference type="OMA" id="DYQMANP"/>
<sequence length="378" mass="42685">MASPSPDPPRRPPLKSKFRIGSARSNRLSYRLGEKVFHVSDTPASALTKKKEVLKTIAGDRLAVHPPPWQPSTHTREPRNVLPRLKENPAKEGLDRMPLPKGIKLWDGPERKAEGMDTWKGSTVIEQRERKQWTAAFEDKVAKHRGTPTRYLRGDYITPFSKTEAMTFEGRERKVAQRGARELLIEQLKKELPGHSENKYQAEAFRIMRDLECQARQQTYFPVAAETFRPNLSLTLPYRKYKEYFHPGRYKPAPALTKEREDRLANRANEIESDTDSLMNDEQDQLHDQDTSLPSSGDEKKQQPAAAGGGLADTETMLDGALGEREGEGEGEREGGVMVLKGGGREKKVWSCCLQPKSTSKGCEYRLIDPDAWSLGGF</sequence>
<dbReference type="EMBL" id="CDMY01000212">
    <property type="protein sequence ID" value="CEL94245.1"/>
    <property type="molecule type" value="Genomic_DNA"/>
</dbReference>
<reference evidence="2 3" key="1">
    <citation type="submission" date="2014-11" db="EMBL/GenBank/DDBJ databases">
        <authorList>
            <person name="Zhu J."/>
            <person name="Qi W."/>
            <person name="Song R."/>
        </authorList>
    </citation>
    <scope>NUCLEOTIDE SEQUENCE [LARGE SCALE GENOMIC DNA]</scope>
</reference>